<keyword evidence="4" id="KW-1185">Reference proteome</keyword>
<dbReference type="Gene3D" id="2.150.10.10">
    <property type="entry name" value="Serralysin-like metalloprotease, C-terminal"/>
    <property type="match status" value="4"/>
</dbReference>
<dbReference type="PROSITE" id="PS00330">
    <property type="entry name" value="HEMOLYSIN_CALCIUM"/>
    <property type="match status" value="8"/>
</dbReference>
<evidence type="ECO:0008006" key="5">
    <source>
        <dbReference type="Google" id="ProtNLM"/>
    </source>
</evidence>
<dbReference type="PANTHER" id="PTHR38340:SF1">
    <property type="entry name" value="S-LAYER PROTEIN"/>
    <property type="match status" value="1"/>
</dbReference>
<comment type="caution">
    <text evidence="3">The sequence shown here is derived from an EMBL/GenBank/DDBJ whole genome shotgun (WGS) entry which is preliminary data.</text>
</comment>
<reference evidence="4" key="1">
    <citation type="journal article" date="2019" name="Int. J. Syst. Evol. Microbiol.">
        <title>The Global Catalogue of Microorganisms (GCM) 10K type strain sequencing project: providing services to taxonomists for standard genome sequencing and annotation.</title>
        <authorList>
            <consortium name="The Broad Institute Genomics Platform"/>
            <consortium name="The Broad Institute Genome Sequencing Center for Infectious Disease"/>
            <person name="Wu L."/>
            <person name="Ma J."/>
        </authorList>
    </citation>
    <scope>NUCLEOTIDE SEQUENCE [LARGE SCALE GENOMIC DNA]</scope>
    <source>
        <strain evidence="4">KCTC 42473</strain>
    </source>
</reference>
<sequence>MNDNIFNANIAVEDDYGDWIDDTSPRPGNLGVGVPVSGNVEVGQDVDAFAIFLVADQSYTFDLQGLPSGNGTLEDPTLQIRDSAANFLAASFDDVGLESRIIFTPSRSGTYFLLAEAFSNLVGTYRITATLNATAGNDVLTGTRFADRIAGLAGNDALNGGAGNDTLSGDAGNDTLSGGVGADRLFGGAGADRLVGGIGNDTHVIDRLDTVVEAAGGGIDTVTAALSYTLGANLENLVLTRASAVNGTGNALNNRLTGNAAANVLSGGAGNDTLSGGAGNDTLSGGTGADRLVGGLGNDTYVIDRLDTVVEAAGGGVDTVRAALGYTLGANLENLVLGGGSAVNGTGNALNNRLTGNAAANVLSGDAGNDTLSGGAGADRLVGGLGNDTHVIDRLDTVVEAAGGGIDTVTAALSYTLGANLENLLLAGSSAISGTGNALNNRLTGNAAANVLSGGAGNDTLSGGSGADRLVGGLGNDTYVIDRLDTIIEAAGGGVDTVRAALGYSLGANLENLVLGGGSAIDGTGNALNNRLTGNAAANVLTGGAGNDTLSGGTGADRLLGSNGNDLLSGGNDADILAGGRGRDILDGGLDDDRDVFVFASILDSRAGGNRDIVNNFVSGLDDLDLRRIDAVASASGGNDAFEWSGNTAADHSVWWTAVSDGVLLRGDVSGDSRADFEILLSDLRSLGADDVLL</sequence>
<evidence type="ECO:0000313" key="3">
    <source>
        <dbReference type="EMBL" id="MFC3631244.1"/>
    </source>
</evidence>
<dbReference type="EMBL" id="JBHRXY010000023">
    <property type="protein sequence ID" value="MFC3631244.1"/>
    <property type="molecule type" value="Genomic_DNA"/>
</dbReference>
<dbReference type="Pfam" id="PF00353">
    <property type="entry name" value="HemolysinCabind"/>
    <property type="match status" value="7"/>
</dbReference>
<proteinExistence type="predicted"/>
<dbReference type="Proteomes" id="UP001595539">
    <property type="component" value="Unassembled WGS sequence"/>
</dbReference>
<dbReference type="InterPro" id="IPR001343">
    <property type="entry name" value="Hemolysn_Ca-bd"/>
</dbReference>
<comment type="subcellular location">
    <subcellularLocation>
        <location evidence="1">Secreted</location>
    </subcellularLocation>
</comment>
<dbReference type="InterPro" id="IPR050557">
    <property type="entry name" value="RTX_toxin/Mannuronan_C5-epim"/>
</dbReference>
<name>A0ABV7U8P2_9RHOB</name>
<keyword evidence="2" id="KW-0964">Secreted</keyword>
<evidence type="ECO:0000313" key="4">
    <source>
        <dbReference type="Proteomes" id="UP001595539"/>
    </source>
</evidence>
<organism evidence="3 4">
    <name type="scientific">Paracoccus angustae</name>
    <dbReference type="NCBI Taxonomy" id="1671480"/>
    <lineage>
        <taxon>Bacteria</taxon>
        <taxon>Pseudomonadati</taxon>
        <taxon>Pseudomonadota</taxon>
        <taxon>Alphaproteobacteria</taxon>
        <taxon>Rhodobacterales</taxon>
        <taxon>Paracoccaceae</taxon>
        <taxon>Paracoccus</taxon>
    </lineage>
</organism>
<dbReference type="PANTHER" id="PTHR38340">
    <property type="entry name" value="S-LAYER PROTEIN"/>
    <property type="match status" value="1"/>
</dbReference>
<dbReference type="InterPro" id="IPR011049">
    <property type="entry name" value="Serralysin-like_metalloprot_C"/>
</dbReference>
<gene>
    <name evidence="3" type="ORF">ACFOM8_17550</name>
</gene>
<accession>A0ABV7U8P2</accession>
<evidence type="ECO:0000256" key="2">
    <source>
        <dbReference type="ARBA" id="ARBA00022525"/>
    </source>
</evidence>
<evidence type="ECO:0000256" key="1">
    <source>
        <dbReference type="ARBA" id="ARBA00004613"/>
    </source>
</evidence>
<protein>
    <recommendedName>
        <fullName evidence="5">Peptidase C-terminal archaeal/bacterial domain-containing protein</fullName>
    </recommendedName>
</protein>
<dbReference type="PRINTS" id="PR00313">
    <property type="entry name" value="CABNDNGRPT"/>
</dbReference>
<dbReference type="InterPro" id="IPR018511">
    <property type="entry name" value="Hemolysin-typ_Ca-bd_CS"/>
</dbReference>
<dbReference type="SUPFAM" id="SSF51120">
    <property type="entry name" value="beta-Roll"/>
    <property type="match status" value="5"/>
</dbReference>